<dbReference type="Proteomes" id="UP000299102">
    <property type="component" value="Unassembled WGS sequence"/>
</dbReference>
<comment type="caution">
    <text evidence="1">The sequence shown here is derived from an EMBL/GenBank/DDBJ whole genome shotgun (WGS) entry which is preliminary data.</text>
</comment>
<sequence>MARVTDVVYAQDTAPRPRRNEKEINNGIRRSRAERQDFWDNASAKLLSPQIDIPQAPGVYTIQYHKSGRLLLHQICTEIF</sequence>
<keyword evidence="2" id="KW-1185">Reference proteome</keyword>
<dbReference type="AlphaFoldDB" id="A0A4C1XZ75"/>
<evidence type="ECO:0000313" key="1">
    <source>
        <dbReference type="EMBL" id="GBP68453.1"/>
    </source>
</evidence>
<organism evidence="1 2">
    <name type="scientific">Eumeta variegata</name>
    <name type="common">Bagworm moth</name>
    <name type="synonym">Eumeta japonica</name>
    <dbReference type="NCBI Taxonomy" id="151549"/>
    <lineage>
        <taxon>Eukaryota</taxon>
        <taxon>Metazoa</taxon>
        <taxon>Ecdysozoa</taxon>
        <taxon>Arthropoda</taxon>
        <taxon>Hexapoda</taxon>
        <taxon>Insecta</taxon>
        <taxon>Pterygota</taxon>
        <taxon>Neoptera</taxon>
        <taxon>Endopterygota</taxon>
        <taxon>Lepidoptera</taxon>
        <taxon>Glossata</taxon>
        <taxon>Ditrysia</taxon>
        <taxon>Tineoidea</taxon>
        <taxon>Psychidae</taxon>
        <taxon>Oiketicinae</taxon>
        <taxon>Eumeta</taxon>
    </lineage>
</organism>
<accession>A0A4C1XZ75</accession>
<proteinExistence type="predicted"/>
<gene>
    <name evidence="1" type="ORF">EVAR_56715_1</name>
</gene>
<evidence type="ECO:0000313" key="2">
    <source>
        <dbReference type="Proteomes" id="UP000299102"/>
    </source>
</evidence>
<reference evidence="1 2" key="1">
    <citation type="journal article" date="2019" name="Commun. Biol.">
        <title>The bagworm genome reveals a unique fibroin gene that provides high tensile strength.</title>
        <authorList>
            <person name="Kono N."/>
            <person name="Nakamura H."/>
            <person name="Ohtoshi R."/>
            <person name="Tomita M."/>
            <person name="Numata K."/>
            <person name="Arakawa K."/>
        </authorList>
    </citation>
    <scope>NUCLEOTIDE SEQUENCE [LARGE SCALE GENOMIC DNA]</scope>
</reference>
<name>A0A4C1XZ75_EUMVA</name>
<dbReference type="EMBL" id="BGZK01001011">
    <property type="protein sequence ID" value="GBP68453.1"/>
    <property type="molecule type" value="Genomic_DNA"/>
</dbReference>
<protein>
    <submittedName>
        <fullName evidence="1">Uncharacterized protein</fullName>
    </submittedName>
</protein>